<gene>
    <name evidence="2" type="ORF">AWT59_0946</name>
</gene>
<dbReference type="Proteomes" id="UP000070578">
    <property type="component" value="Unassembled WGS sequence"/>
</dbReference>
<feature type="signal peptide" evidence="1">
    <location>
        <begin position="1"/>
        <end position="24"/>
    </location>
</feature>
<evidence type="ECO:0000256" key="1">
    <source>
        <dbReference type="SAM" id="SignalP"/>
    </source>
</evidence>
<evidence type="ECO:0000313" key="3">
    <source>
        <dbReference type="Proteomes" id="UP000070578"/>
    </source>
</evidence>
<dbReference type="InterPro" id="IPR018588">
    <property type="entry name" value="Dihaem_cytochrome-c"/>
</dbReference>
<comment type="caution">
    <text evidence="2">The sequence shown here is derived from an EMBL/GenBank/DDBJ whole genome shotgun (WGS) entry which is preliminary data.</text>
</comment>
<sequence length="191" mass="21303">MQKKLKITALLAAALILNSAYAVAEQSFGGWLINFNRQKGVKPVTDKAYLEECGGCHFAYQPGLLPARSWEALLNKDALRKHFGANAELDDDTLKEIHDYAVDNAADKSWYKRSRKIAVATETGPAPLRITGLLYISRKHEEIPEKMIKGNKGVKSLSFCDKCHTQAAMGVYDADTVNIPNYPNWDGWFAK</sequence>
<feature type="chain" id="PRO_5007483989" evidence="1">
    <location>
        <begin position="25"/>
        <end position="191"/>
    </location>
</feature>
<name>A0A139BVC8_9PROT</name>
<protein>
    <submittedName>
        <fullName evidence="2">Putative Diheme cytochrome c</fullName>
    </submittedName>
</protein>
<reference evidence="2 3" key="1">
    <citation type="submission" date="2016-02" db="EMBL/GenBank/DDBJ databases">
        <authorList>
            <person name="Wen L."/>
            <person name="He K."/>
            <person name="Yang H."/>
        </authorList>
    </citation>
    <scope>NUCLEOTIDE SEQUENCE [LARGE SCALE GENOMIC DNA]</scope>
    <source>
        <strain evidence="2">ShG14-8</strain>
    </source>
</reference>
<dbReference type="Pfam" id="PF09626">
    <property type="entry name" value="DHC"/>
    <property type="match status" value="1"/>
</dbReference>
<accession>A0A139BVC8</accession>
<evidence type="ECO:0000313" key="2">
    <source>
        <dbReference type="EMBL" id="KXS32937.1"/>
    </source>
</evidence>
<proteinExistence type="predicted"/>
<dbReference type="EMBL" id="LSLI01000015">
    <property type="protein sequence ID" value="KXS32937.1"/>
    <property type="molecule type" value="Genomic_DNA"/>
</dbReference>
<keyword evidence="1" id="KW-0732">Signal</keyword>
<organism evidence="2 3">
    <name type="scientific">Candidatus Gallionella acididurans</name>
    <dbReference type="NCBI Taxonomy" id="1796491"/>
    <lineage>
        <taxon>Bacteria</taxon>
        <taxon>Pseudomonadati</taxon>
        <taxon>Pseudomonadota</taxon>
        <taxon>Betaproteobacteria</taxon>
        <taxon>Nitrosomonadales</taxon>
        <taxon>Gallionellaceae</taxon>
        <taxon>Gallionella</taxon>
    </lineage>
</organism>
<dbReference type="AlphaFoldDB" id="A0A139BVC8"/>
<reference evidence="2 3" key="2">
    <citation type="submission" date="2016-03" db="EMBL/GenBank/DDBJ databases">
        <title>New uncultured bacterium of the family Gallionellaceae from acid mine drainage: description and reconstruction of genome based on metagenomic analysis of microbial community.</title>
        <authorList>
            <person name="Kadnikov V."/>
            <person name="Ivasenko D."/>
            <person name="Beletsky A."/>
            <person name="Mardanov A."/>
            <person name="Danilova E."/>
            <person name="Pimenov N."/>
            <person name="Karnachuk O."/>
            <person name="Ravin N."/>
        </authorList>
    </citation>
    <scope>NUCLEOTIDE SEQUENCE [LARGE SCALE GENOMIC DNA]</scope>
    <source>
        <strain evidence="2">ShG14-8</strain>
    </source>
</reference>